<comment type="caution">
    <text evidence="1">The sequence shown here is derived from an EMBL/GenBank/DDBJ whole genome shotgun (WGS) entry which is preliminary data.</text>
</comment>
<feature type="non-terminal residue" evidence="1">
    <location>
        <position position="1"/>
    </location>
</feature>
<organism evidence="1 2">
    <name type="scientific">Larinioides sclopetarius</name>
    <dbReference type="NCBI Taxonomy" id="280406"/>
    <lineage>
        <taxon>Eukaryota</taxon>
        <taxon>Metazoa</taxon>
        <taxon>Ecdysozoa</taxon>
        <taxon>Arthropoda</taxon>
        <taxon>Chelicerata</taxon>
        <taxon>Arachnida</taxon>
        <taxon>Araneae</taxon>
        <taxon>Araneomorphae</taxon>
        <taxon>Entelegynae</taxon>
        <taxon>Araneoidea</taxon>
        <taxon>Araneidae</taxon>
        <taxon>Larinioides</taxon>
    </lineage>
</organism>
<gene>
    <name evidence="1" type="ORF">LARSCL_LOCUS6913</name>
</gene>
<sequence>KTWRFFKISNSNFLTITILSLYEKVKTHRLQNYKPDKNFDPARSKHHFHVINQRRAEGQADERMREEFGFIAIVIKLKRIFKEFFLNRSGRKFC</sequence>
<dbReference type="AlphaFoldDB" id="A0AAV1ZST5"/>
<reference evidence="1 2" key="1">
    <citation type="submission" date="2024-04" db="EMBL/GenBank/DDBJ databases">
        <authorList>
            <person name="Rising A."/>
            <person name="Reimegard J."/>
            <person name="Sonavane S."/>
            <person name="Akerstrom W."/>
            <person name="Nylinder S."/>
            <person name="Hedman E."/>
            <person name="Kallberg Y."/>
        </authorList>
    </citation>
    <scope>NUCLEOTIDE SEQUENCE [LARGE SCALE GENOMIC DNA]</scope>
</reference>
<dbReference type="Proteomes" id="UP001497382">
    <property type="component" value="Unassembled WGS sequence"/>
</dbReference>
<dbReference type="EMBL" id="CAXIEN010000067">
    <property type="protein sequence ID" value="CAL1273476.1"/>
    <property type="molecule type" value="Genomic_DNA"/>
</dbReference>
<evidence type="ECO:0000313" key="2">
    <source>
        <dbReference type="Proteomes" id="UP001497382"/>
    </source>
</evidence>
<name>A0AAV1ZST5_9ARAC</name>
<keyword evidence="2" id="KW-1185">Reference proteome</keyword>
<accession>A0AAV1ZST5</accession>
<proteinExistence type="predicted"/>
<feature type="non-terminal residue" evidence="1">
    <location>
        <position position="94"/>
    </location>
</feature>
<protein>
    <submittedName>
        <fullName evidence="1">Uncharacterized protein</fullName>
    </submittedName>
</protein>
<evidence type="ECO:0000313" key="1">
    <source>
        <dbReference type="EMBL" id="CAL1273476.1"/>
    </source>
</evidence>